<evidence type="ECO:0000313" key="1">
    <source>
        <dbReference type="EMBL" id="CAG8508805.1"/>
    </source>
</evidence>
<accession>A0A9N9F3V7</accession>
<dbReference type="AlphaFoldDB" id="A0A9N9F3V7"/>
<reference evidence="1" key="1">
    <citation type="submission" date="2021-06" db="EMBL/GenBank/DDBJ databases">
        <authorList>
            <person name="Kallberg Y."/>
            <person name="Tangrot J."/>
            <person name="Rosling A."/>
        </authorList>
    </citation>
    <scope>NUCLEOTIDE SEQUENCE</scope>
    <source>
        <strain evidence="1">FL130A</strain>
    </source>
</reference>
<name>A0A9N9F3V7_9GLOM</name>
<dbReference type="EMBL" id="CAJVPS010000780">
    <property type="protein sequence ID" value="CAG8508805.1"/>
    <property type="molecule type" value="Genomic_DNA"/>
</dbReference>
<sequence length="48" mass="5407">MVSVPTDRSLQISWDALAYTDATLSYFSLPYEIIQNEQKLLPAIPPLP</sequence>
<keyword evidence="2" id="KW-1185">Reference proteome</keyword>
<comment type="caution">
    <text evidence="1">The sequence shown here is derived from an EMBL/GenBank/DDBJ whole genome shotgun (WGS) entry which is preliminary data.</text>
</comment>
<evidence type="ECO:0000313" key="2">
    <source>
        <dbReference type="Proteomes" id="UP000789508"/>
    </source>
</evidence>
<organism evidence="1 2">
    <name type="scientific">Ambispora leptoticha</name>
    <dbReference type="NCBI Taxonomy" id="144679"/>
    <lineage>
        <taxon>Eukaryota</taxon>
        <taxon>Fungi</taxon>
        <taxon>Fungi incertae sedis</taxon>
        <taxon>Mucoromycota</taxon>
        <taxon>Glomeromycotina</taxon>
        <taxon>Glomeromycetes</taxon>
        <taxon>Archaeosporales</taxon>
        <taxon>Ambisporaceae</taxon>
        <taxon>Ambispora</taxon>
    </lineage>
</organism>
<proteinExistence type="predicted"/>
<protein>
    <submittedName>
        <fullName evidence="1">757_t:CDS:1</fullName>
    </submittedName>
</protein>
<dbReference type="Proteomes" id="UP000789508">
    <property type="component" value="Unassembled WGS sequence"/>
</dbReference>
<gene>
    <name evidence="1" type="ORF">ALEPTO_LOCUS3865</name>
</gene>